<protein>
    <submittedName>
        <fullName evidence="1">UPF0223 family protein</fullName>
    </submittedName>
</protein>
<name>A0A9D1QPZ5_9LACO</name>
<dbReference type="SUPFAM" id="SSF158504">
    <property type="entry name" value="BH2638-like"/>
    <property type="match status" value="1"/>
</dbReference>
<dbReference type="Gene3D" id="1.10.220.80">
    <property type="entry name" value="BH2638-like"/>
    <property type="match status" value="1"/>
</dbReference>
<proteinExistence type="predicted"/>
<dbReference type="EMBL" id="DXGK01000070">
    <property type="protein sequence ID" value="HIW70444.1"/>
    <property type="molecule type" value="Genomic_DNA"/>
</dbReference>
<accession>A0A9D1QPZ5</accession>
<evidence type="ECO:0000313" key="1">
    <source>
        <dbReference type="EMBL" id="HIW70444.1"/>
    </source>
</evidence>
<reference evidence="1" key="2">
    <citation type="submission" date="2021-04" db="EMBL/GenBank/DDBJ databases">
        <authorList>
            <person name="Gilroy R."/>
        </authorList>
    </citation>
    <scope>NUCLEOTIDE SEQUENCE</scope>
    <source>
        <strain evidence="1">ChiHejej3B27-2180</strain>
    </source>
</reference>
<gene>
    <name evidence="1" type="ORF">H9876_03590</name>
</gene>
<dbReference type="PIRSF" id="PIRSF037260">
    <property type="entry name" value="UPF0223"/>
    <property type="match status" value="1"/>
</dbReference>
<sequence length="109" mass="12326">MVKCKPKLTDGGIFMKGNYSYPLDPSWTTDEIVTVVTMLRTVEDAYETGVARQQVLDNYRKFKEVVPTKAGEKRVGRQFAKLSGYQLYDVVKTAKESTAKKIKLEVSGR</sequence>
<dbReference type="Pfam" id="PF05256">
    <property type="entry name" value="UPF0223"/>
    <property type="match status" value="1"/>
</dbReference>
<dbReference type="InterPro" id="IPR023324">
    <property type="entry name" value="BH2638-like_sf"/>
</dbReference>
<dbReference type="NCBIfam" id="NF003353">
    <property type="entry name" value="PRK04387.1"/>
    <property type="match status" value="1"/>
</dbReference>
<dbReference type="InterPro" id="IPR007920">
    <property type="entry name" value="UPF0223"/>
</dbReference>
<evidence type="ECO:0000313" key="2">
    <source>
        <dbReference type="Proteomes" id="UP000886878"/>
    </source>
</evidence>
<reference evidence="1" key="1">
    <citation type="journal article" date="2021" name="PeerJ">
        <title>Extensive microbial diversity within the chicken gut microbiome revealed by metagenomics and culture.</title>
        <authorList>
            <person name="Gilroy R."/>
            <person name="Ravi A."/>
            <person name="Getino M."/>
            <person name="Pursley I."/>
            <person name="Horton D.L."/>
            <person name="Alikhan N.F."/>
            <person name="Baker D."/>
            <person name="Gharbi K."/>
            <person name="Hall N."/>
            <person name="Watson M."/>
            <person name="Adriaenssens E.M."/>
            <person name="Foster-Nyarko E."/>
            <person name="Jarju S."/>
            <person name="Secka A."/>
            <person name="Antonio M."/>
            <person name="Oren A."/>
            <person name="Chaudhuri R.R."/>
            <person name="La Ragione R."/>
            <person name="Hildebrand F."/>
            <person name="Pallen M.J."/>
        </authorList>
    </citation>
    <scope>NUCLEOTIDE SEQUENCE</scope>
    <source>
        <strain evidence="1">ChiHejej3B27-2180</strain>
    </source>
</reference>
<organism evidence="1 2">
    <name type="scientific">Candidatus Limosilactobacillus merdipullorum</name>
    <dbReference type="NCBI Taxonomy" id="2838653"/>
    <lineage>
        <taxon>Bacteria</taxon>
        <taxon>Bacillati</taxon>
        <taxon>Bacillota</taxon>
        <taxon>Bacilli</taxon>
        <taxon>Lactobacillales</taxon>
        <taxon>Lactobacillaceae</taxon>
        <taxon>Limosilactobacillus</taxon>
    </lineage>
</organism>
<dbReference type="Proteomes" id="UP000886878">
    <property type="component" value="Unassembled WGS sequence"/>
</dbReference>
<comment type="caution">
    <text evidence="1">The sequence shown here is derived from an EMBL/GenBank/DDBJ whole genome shotgun (WGS) entry which is preliminary data.</text>
</comment>
<dbReference type="AlphaFoldDB" id="A0A9D1QPZ5"/>